<evidence type="ECO:0000313" key="2">
    <source>
        <dbReference type="Proteomes" id="UP000824120"/>
    </source>
</evidence>
<protein>
    <submittedName>
        <fullName evidence="1">Uncharacterized protein</fullName>
    </submittedName>
</protein>
<dbReference type="EMBL" id="JACXVP010000009">
    <property type="protein sequence ID" value="KAG5587668.1"/>
    <property type="molecule type" value="Genomic_DNA"/>
</dbReference>
<evidence type="ECO:0000313" key="1">
    <source>
        <dbReference type="EMBL" id="KAG5587668.1"/>
    </source>
</evidence>
<keyword evidence="2" id="KW-1185">Reference proteome</keyword>
<reference evidence="1 2" key="1">
    <citation type="submission" date="2020-09" db="EMBL/GenBank/DDBJ databases">
        <title>De no assembly of potato wild relative species, Solanum commersonii.</title>
        <authorList>
            <person name="Cho K."/>
        </authorList>
    </citation>
    <scope>NUCLEOTIDE SEQUENCE [LARGE SCALE GENOMIC DNA]</scope>
    <source>
        <strain evidence="1">LZ3.2</strain>
        <tissue evidence="1">Leaf</tissue>
    </source>
</reference>
<organism evidence="1 2">
    <name type="scientific">Solanum commersonii</name>
    <name type="common">Commerson's wild potato</name>
    <name type="synonym">Commerson's nightshade</name>
    <dbReference type="NCBI Taxonomy" id="4109"/>
    <lineage>
        <taxon>Eukaryota</taxon>
        <taxon>Viridiplantae</taxon>
        <taxon>Streptophyta</taxon>
        <taxon>Embryophyta</taxon>
        <taxon>Tracheophyta</taxon>
        <taxon>Spermatophyta</taxon>
        <taxon>Magnoliopsida</taxon>
        <taxon>eudicotyledons</taxon>
        <taxon>Gunneridae</taxon>
        <taxon>Pentapetalae</taxon>
        <taxon>asterids</taxon>
        <taxon>lamiids</taxon>
        <taxon>Solanales</taxon>
        <taxon>Solanaceae</taxon>
        <taxon>Solanoideae</taxon>
        <taxon>Solaneae</taxon>
        <taxon>Solanum</taxon>
    </lineage>
</organism>
<gene>
    <name evidence="1" type="ORF">H5410_048102</name>
</gene>
<dbReference type="AlphaFoldDB" id="A0A9J5XK62"/>
<name>A0A9J5XK62_SOLCO</name>
<comment type="caution">
    <text evidence="1">The sequence shown here is derived from an EMBL/GenBank/DDBJ whole genome shotgun (WGS) entry which is preliminary data.</text>
</comment>
<accession>A0A9J5XK62</accession>
<dbReference type="Proteomes" id="UP000824120">
    <property type="component" value="Chromosome 9"/>
</dbReference>
<sequence length="104" mass="11624">MAPYMFQLPSSKGGIPGPGQSHFSYDLNTNVHEAGWDLKFATAQSEHGKATSQIFLLQLRNQFQHSHKLLCYLILEDLQEPSIPIHGSKILSPKNAFRSEISCV</sequence>
<proteinExistence type="predicted"/>